<evidence type="ECO:0000313" key="3">
    <source>
        <dbReference type="Proteomes" id="UP000468344"/>
    </source>
</evidence>
<protein>
    <submittedName>
        <fullName evidence="2">Uncharacterized protein</fullName>
    </submittedName>
</protein>
<dbReference type="SUPFAM" id="SSF82771">
    <property type="entry name" value="GIY-YIG endonuclease"/>
    <property type="match status" value="1"/>
</dbReference>
<sequence>MDENLKKFIDQSIKSLEFIKNHGAKEYSYDFDCSELDNQYLTVDITKSEAYKKKFDSLKEIKGPAVYWFEITSNTNQSDLVNALEDYSRKDNHRAVPVIKKTYCATSNYLYVGKVKKNFYSRIVQHLGYFKTAATQGLQLCHWGNNLSLKLKLHVIEFNRDMEDMMPAIEQHFAQVLKPLVGKHI</sequence>
<proteinExistence type="predicted"/>
<dbReference type="EMBL" id="WDBZ01000095">
    <property type="protein sequence ID" value="KAB6444593.1"/>
    <property type="molecule type" value="Genomic_DNA"/>
</dbReference>
<evidence type="ECO:0000313" key="4">
    <source>
        <dbReference type="Proteomes" id="UP000483142"/>
    </source>
</evidence>
<dbReference type="RefSeq" id="WP_117709878.1">
    <property type="nucleotide sequence ID" value="NZ_CAXKYE010000061.1"/>
</dbReference>
<name>A0A6I0Z8Q6_PHOVU</name>
<gene>
    <name evidence="2" type="ORF">GAZ06_23190</name>
    <name evidence="1" type="ORF">GAZ09_23580</name>
</gene>
<dbReference type="AlphaFoldDB" id="A0A6I0Z8Q6"/>
<dbReference type="EMBL" id="WDBY01000086">
    <property type="protein sequence ID" value="KAB6469956.1"/>
    <property type="molecule type" value="Genomic_DNA"/>
</dbReference>
<dbReference type="InterPro" id="IPR035901">
    <property type="entry name" value="GIY-YIG_endonuc_sf"/>
</dbReference>
<accession>A0A6I0Z8Q6</accession>
<evidence type="ECO:0000313" key="2">
    <source>
        <dbReference type="EMBL" id="KAB6469956.1"/>
    </source>
</evidence>
<dbReference type="Proteomes" id="UP000483142">
    <property type="component" value="Unassembled WGS sequence"/>
</dbReference>
<dbReference type="Proteomes" id="UP000468344">
    <property type="component" value="Unassembled WGS sequence"/>
</dbReference>
<comment type="caution">
    <text evidence="2">The sequence shown here is derived from an EMBL/GenBank/DDBJ whole genome shotgun (WGS) entry which is preliminary data.</text>
</comment>
<organism evidence="2 3">
    <name type="scientific">Phocaeicola vulgatus</name>
    <name type="common">Bacteroides vulgatus</name>
    <dbReference type="NCBI Taxonomy" id="821"/>
    <lineage>
        <taxon>Bacteria</taxon>
        <taxon>Pseudomonadati</taxon>
        <taxon>Bacteroidota</taxon>
        <taxon>Bacteroidia</taxon>
        <taxon>Bacteroidales</taxon>
        <taxon>Bacteroidaceae</taxon>
        <taxon>Phocaeicola</taxon>
    </lineage>
</organism>
<reference evidence="3 4" key="1">
    <citation type="journal article" date="2019" name="Nat. Med.">
        <title>A library of human gut bacterial isolates paired with longitudinal multiomics data enables mechanistic microbiome research.</title>
        <authorList>
            <person name="Poyet M."/>
            <person name="Groussin M."/>
            <person name="Gibbons S.M."/>
            <person name="Avila-Pacheco J."/>
            <person name="Jiang X."/>
            <person name="Kearney S.M."/>
            <person name="Perrotta A.R."/>
            <person name="Berdy B."/>
            <person name="Zhao S."/>
            <person name="Lieberman T.D."/>
            <person name="Swanson P.K."/>
            <person name="Smith M."/>
            <person name="Roesemann S."/>
            <person name="Alexander J.E."/>
            <person name="Rich S.A."/>
            <person name="Livny J."/>
            <person name="Vlamakis H."/>
            <person name="Clish C."/>
            <person name="Bullock K."/>
            <person name="Deik A."/>
            <person name="Scott J."/>
            <person name="Pierce K.A."/>
            <person name="Xavier R.J."/>
            <person name="Alm E.J."/>
        </authorList>
    </citation>
    <scope>NUCLEOTIDE SEQUENCE [LARGE SCALE GENOMIC DNA]</scope>
    <source>
        <strain evidence="2 3">BIOML-A140</strain>
        <strain evidence="1 4">BIOML-A141</strain>
    </source>
</reference>
<evidence type="ECO:0000313" key="1">
    <source>
        <dbReference type="EMBL" id="KAB6444593.1"/>
    </source>
</evidence>